<dbReference type="Proteomes" id="UP000054350">
    <property type="component" value="Unassembled WGS sequence"/>
</dbReference>
<dbReference type="OMA" id="EWLATKV"/>
<dbReference type="OrthoDB" id="509821at2759"/>
<keyword evidence="2" id="KW-0472">Membrane</keyword>
<reference evidence="3 4" key="1">
    <citation type="submission" date="2009-11" db="EMBL/GenBank/DDBJ databases">
        <title>Annotation of Allomyces macrogynus ATCC 38327.</title>
        <authorList>
            <consortium name="The Broad Institute Genome Sequencing Platform"/>
            <person name="Russ C."/>
            <person name="Cuomo C."/>
            <person name="Burger G."/>
            <person name="Gray M.W."/>
            <person name="Holland P.W.H."/>
            <person name="King N."/>
            <person name="Lang F.B.F."/>
            <person name="Roger A.J."/>
            <person name="Ruiz-Trillo I."/>
            <person name="Young S.K."/>
            <person name="Zeng Q."/>
            <person name="Gargeya S."/>
            <person name="Fitzgerald M."/>
            <person name="Haas B."/>
            <person name="Abouelleil A."/>
            <person name="Alvarado L."/>
            <person name="Arachchi H.M."/>
            <person name="Berlin A."/>
            <person name="Chapman S.B."/>
            <person name="Gearin G."/>
            <person name="Goldberg J."/>
            <person name="Griggs A."/>
            <person name="Gujja S."/>
            <person name="Hansen M."/>
            <person name="Heiman D."/>
            <person name="Howarth C."/>
            <person name="Larimer J."/>
            <person name="Lui A."/>
            <person name="MacDonald P.J.P."/>
            <person name="McCowen C."/>
            <person name="Montmayeur A."/>
            <person name="Murphy C."/>
            <person name="Neiman D."/>
            <person name="Pearson M."/>
            <person name="Priest M."/>
            <person name="Roberts A."/>
            <person name="Saif S."/>
            <person name="Shea T."/>
            <person name="Sisk P."/>
            <person name="Stolte C."/>
            <person name="Sykes S."/>
            <person name="Wortman J."/>
            <person name="Nusbaum C."/>
            <person name="Birren B."/>
        </authorList>
    </citation>
    <scope>NUCLEOTIDE SEQUENCE [LARGE SCALE GENOMIC DNA]</scope>
    <source>
        <strain evidence="3 4">ATCC 38327</strain>
    </source>
</reference>
<dbReference type="InterPro" id="IPR019176">
    <property type="entry name" value="Cytochrome_B561-rel"/>
</dbReference>
<feature type="compositionally biased region" description="Low complexity" evidence="1">
    <location>
        <begin position="254"/>
        <end position="272"/>
    </location>
</feature>
<accession>A0A0L0RXF2</accession>
<gene>
    <name evidence="3" type="ORF">AMAG_00980</name>
</gene>
<feature type="transmembrane region" description="Helical" evidence="2">
    <location>
        <begin position="95"/>
        <end position="119"/>
    </location>
</feature>
<dbReference type="GO" id="GO:0016020">
    <property type="term" value="C:membrane"/>
    <property type="evidence" value="ECO:0007669"/>
    <property type="project" value="TreeGrafter"/>
</dbReference>
<evidence type="ECO:0000313" key="4">
    <source>
        <dbReference type="Proteomes" id="UP000054350"/>
    </source>
</evidence>
<feature type="transmembrane region" description="Helical" evidence="2">
    <location>
        <begin position="125"/>
        <end position="145"/>
    </location>
</feature>
<dbReference type="PANTHER" id="PTHR21780">
    <property type="entry name" value="TRANSMEMBRANE PROTEIN 209"/>
    <property type="match status" value="1"/>
</dbReference>
<feature type="compositionally biased region" description="Low complexity" evidence="1">
    <location>
        <begin position="193"/>
        <end position="206"/>
    </location>
</feature>
<dbReference type="STRING" id="578462.A0A0L0RXF2"/>
<protein>
    <submittedName>
        <fullName evidence="3">Uncharacterized protein</fullName>
    </submittedName>
</protein>
<keyword evidence="2" id="KW-1133">Transmembrane helix</keyword>
<dbReference type="AlphaFoldDB" id="A0A0L0RXF2"/>
<organism evidence="3 4">
    <name type="scientific">Allomyces macrogynus (strain ATCC 38327)</name>
    <name type="common">Allomyces javanicus var. macrogynus</name>
    <dbReference type="NCBI Taxonomy" id="578462"/>
    <lineage>
        <taxon>Eukaryota</taxon>
        <taxon>Fungi</taxon>
        <taxon>Fungi incertae sedis</taxon>
        <taxon>Blastocladiomycota</taxon>
        <taxon>Blastocladiomycetes</taxon>
        <taxon>Blastocladiales</taxon>
        <taxon>Blastocladiaceae</taxon>
        <taxon>Allomyces</taxon>
    </lineage>
</organism>
<dbReference type="PANTHER" id="PTHR21780:SF0">
    <property type="entry name" value="TRANSMEMBRANE PROTEIN 209"/>
    <property type="match status" value="1"/>
</dbReference>
<feature type="region of interest" description="Disordered" evidence="1">
    <location>
        <begin position="254"/>
        <end position="273"/>
    </location>
</feature>
<dbReference type="Pfam" id="PF09786">
    <property type="entry name" value="CytochromB561_N"/>
    <property type="match status" value="1"/>
</dbReference>
<dbReference type="EMBL" id="GG745328">
    <property type="protein sequence ID" value="KNE55042.1"/>
    <property type="molecule type" value="Genomic_DNA"/>
</dbReference>
<dbReference type="VEuPathDB" id="FungiDB:AMAG_00980"/>
<keyword evidence="4" id="KW-1185">Reference proteome</keyword>
<feature type="compositionally biased region" description="Pro residues" evidence="1">
    <location>
        <begin position="1"/>
        <end position="14"/>
    </location>
</feature>
<reference evidence="4" key="2">
    <citation type="submission" date="2009-11" db="EMBL/GenBank/DDBJ databases">
        <title>The Genome Sequence of Allomyces macrogynus strain ATCC 38327.</title>
        <authorList>
            <consortium name="The Broad Institute Genome Sequencing Platform"/>
            <person name="Russ C."/>
            <person name="Cuomo C."/>
            <person name="Shea T."/>
            <person name="Young S.K."/>
            <person name="Zeng Q."/>
            <person name="Koehrsen M."/>
            <person name="Haas B."/>
            <person name="Borodovsky M."/>
            <person name="Guigo R."/>
            <person name="Alvarado L."/>
            <person name="Berlin A."/>
            <person name="Borenstein D."/>
            <person name="Chen Z."/>
            <person name="Engels R."/>
            <person name="Freedman E."/>
            <person name="Gellesch M."/>
            <person name="Goldberg J."/>
            <person name="Griggs A."/>
            <person name="Gujja S."/>
            <person name="Heiman D."/>
            <person name="Hepburn T."/>
            <person name="Howarth C."/>
            <person name="Jen D."/>
            <person name="Larson L."/>
            <person name="Lewis B."/>
            <person name="Mehta T."/>
            <person name="Park D."/>
            <person name="Pearson M."/>
            <person name="Roberts A."/>
            <person name="Saif S."/>
            <person name="Shenoy N."/>
            <person name="Sisk P."/>
            <person name="Stolte C."/>
            <person name="Sykes S."/>
            <person name="Walk T."/>
            <person name="White J."/>
            <person name="Yandava C."/>
            <person name="Burger G."/>
            <person name="Gray M.W."/>
            <person name="Holland P.W.H."/>
            <person name="King N."/>
            <person name="Lang F.B.F."/>
            <person name="Roger A.J."/>
            <person name="Ruiz-Trillo I."/>
            <person name="Lander E."/>
            <person name="Nusbaum C."/>
        </authorList>
    </citation>
    <scope>NUCLEOTIDE SEQUENCE [LARGE SCALE GENOMIC DNA]</scope>
    <source>
        <strain evidence="4">ATCC 38327</strain>
    </source>
</reference>
<name>A0A0L0RXF2_ALLM3</name>
<keyword evidence="2" id="KW-0812">Transmembrane</keyword>
<dbReference type="eggNOG" id="KOG4670">
    <property type="taxonomic scope" value="Eukaryota"/>
</dbReference>
<feature type="region of interest" description="Disordered" evidence="1">
    <location>
        <begin position="1"/>
        <end position="34"/>
    </location>
</feature>
<proteinExistence type="predicted"/>
<evidence type="ECO:0000256" key="1">
    <source>
        <dbReference type="SAM" id="MobiDB-lite"/>
    </source>
</evidence>
<sequence>MPPYVDPTRPPATPIRPSGGATAPDLPPLMSLSPTRATPMLSTSTFKAPAPTRAVRLPAAPAISTKVDANAPTAVDAPLALLANSAQTNQAHTKALYNGAIAAVSVLMRLFLAAGVFPAALERTIAPLNVFVGWVFGSLAVFNLAESLYTQFIKPLHWNQVRDTVSQLNPRQRELLGVDKDVARLVDAVTPRRPSAAPAAKRAIAPRPAPPTVPRSVKRIVLQPTPSAPPTPSCVARTPDVRYASQNALLRATTGDETAAAPTTAPTATAGPRLPLNLPIKPIFQTYQLSSAPTAEEQVVADPKQIKHINAFDTLARFQVDEEQLAAWVENVREWLATKVFKPLVEDIKKVDEFLETRGWSHLAVKNAVPSVDELPAAPTAPAAPAVTSLFGTPAAAPAAPATGFGGGGLFGRPIGSFGSGSLATTIKPAEPAKPPTSLNGLAQALPGEPLARTRILLERYLYLPTYPATVRTYVLHRIAALASGSSLAAYRWDAGGVPPSASRTAQWTPAYPSDAELVMHVFATWIDLQMPGAAKGGAMYAPFTAKYVRNMEAEEKTELPDVWHIQKVEKTPPYFRLGHGHDAYAVFPKRNNAFATLCLFALKVKEEYAGYLDMLDIGGNVVGLTSVLTDDE</sequence>
<feature type="region of interest" description="Disordered" evidence="1">
    <location>
        <begin position="193"/>
        <end position="215"/>
    </location>
</feature>
<evidence type="ECO:0000256" key="2">
    <source>
        <dbReference type="SAM" id="Phobius"/>
    </source>
</evidence>
<evidence type="ECO:0000313" key="3">
    <source>
        <dbReference type="EMBL" id="KNE55042.1"/>
    </source>
</evidence>